<gene>
    <name evidence="1" type="ORF">JBS370_LOCUS42201</name>
</gene>
<dbReference type="AlphaFoldDB" id="A0A820LMF7"/>
<protein>
    <recommendedName>
        <fullName evidence="3">F-box domain-containing protein</fullName>
    </recommendedName>
</protein>
<accession>A0A820LMF7</accession>
<sequence length="35" mass="4387">MNSRFELFSTEILYEIFDYLSTYDIFHAFINLNYR</sequence>
<organism evidence="1 2">
    <name type="scientific">Rotaria sordida</name>
    <dbReference type="NCBI Taxonomy" id="392033"/>
    <lineage>
        <taxon>Eukaryota</taxon>
        <taxon>Metazoa</taxon>
        <taxon>Spiralia</taxon>
        <taxon>Gnathifera</taxon>
        <taxon>Rotifera</taxon>
        <taxon>Eurotatoria</taxon>
        <taxon>Bdelloidea</taxon>
        <taxon>Philodinida</taxon>
        <taxon>Philodinidae</taxon>
        <taxon>Rotaria</taxon>
    </lineage>
</organism>
<evidence type="ECO:0000313" key="2">
    <source>
        <dbReference type="Proteomes" id="UP000663836"/>
    </source>
</evidence>
<dbReference type="EMBL" id="CAJOBD010053725">
    <property type="protein sequence ID" value="CAF4359887.1"/>
    <property type="molecule type" value="Genomic_DNA"/>
</dbReference>
<comment type="caution">
    <text evidence="1">The sequence shown here is derived from an EMBL/GenBank/DDBJ whole genome shotgun (WGS) entry which is preliminary data.</text>
</comment>
<dbReference type="Proteomes" id="UP000663836">
    <property type="component" value="Unassembled WGS sequence"/>
</dbReference>
<evidence type="ECO:0000313" key="1">
    <source>
        <dbReference type="EMBL" id="CAF4359887.1"/>
    </source>
</evidence>
<name>A0A820LMF7_9BILA</name>
<proteinExistence type="predicted"/>
<evidence type="ECO:0008006" key="3">
    <source>
        <dbReference type="Google" id="ProtNLM"/>
    </source>
</evidence>
<feature type="non-terminal residue" evidence="1">
    <location>
        <position position="35"/>
    </location>
</feature>
<reference evidence="1" key="1">
    <citation type="submission" date="2021-02" db="EMBL/GenBank/DDBJ databases">
        <authorList>
            <person name="Nowell W R."/>
        </authorList>
    </citation>
    <scope>NUCLEOTIDE SEQUENCE</scope>
</reference>